<dbReference type="CDD" id="cd03443">
    <property type="entry name" value="PaaI_thioesterase"/>
    <property type="match status" value="1"/>
</dbReference>
<reference evidence="1 2" key="1">
    <citation type="submission" date="2020-09" db="EMBL/GenBank/DDBJ databases">
        <title>Actinomycete isolated from the Camponotus japonicus Mayr.</title>
        <authorList>
            <person name="Gong X."/>
        </authorList>
    </citation>
    <scope>NUCLEOTIDE SEQUENCE [LARGE SCALE GENOMIC DNA]</scope>
    <source>
        <strain evidence="1 2">2C-HV3</strain>
    </source>
</reference>
<gene>
    <name evidence="1" type="ORF">IEQ31_29775</name>
</gene>
<proteinExistence type="predicted"/>
<dbReference type="RefSeq" id="WP_191054553.1">
    <property type="nucleotide sequence ID" value="NZ_JACXRZ010000029.1"/>
</dbReference>
<dbReference type="Pfam" id="PF14539">
    <property type="entry name" value="DUF4442"/>
    <property type="match status" value="1"/>
</dbReference>
<dbReference type="InterPro" id="IPR027961">
    <property type="entry name" value="DUF4442"/>
</dbReference>
<dbReference type="InterPro" id="IPR029069">
    <property type="entry name" value="HotDog_dom_sf"/>
</dbReference>
<dbReference type="SUPFAM" id="SSF54637">
    <property type="entry name" value="Thioesterase/thiol ester dehydrase-isomerase"/>
    <property type="match status" value="1"/>
</dbReference>
<accession>A0ABR8L8U3</accession>
<dbReference type="EMBL" id="JACXRZ010000029">
    <property type="protein sequence ID" value="MBD3147337.1"/>
    <property type="molecule type" value="Genomic_DNA"/>
</dbReference>
<keyword evidence="2" id="KW-1185">Reference proteome</keyword>
<sequence length="156" mass="16355">MDIGAFMLDSVPFARLLGITFDAIGGGAAVARLADRGDLHNHVGGPHAGALFTLAETASGAAMLSAFGDQLSRAVPLATEARIAYRKLAMGEVTAAATLRAERDAVVARLDAGDRPEFDVAVEIRDAGDVVVSELTVSWTLRPSHRMTSLGQQVVR</sequence>
<organism evidence="1 2">
    <name type="scientific">Microbispora bryophytorum subsp. camponoti</name>
    <dbReference type="NCBI Taxonomy" id="1677852"/>
    <lineage>
        <taxon>Bacteria</taxon>
        <taxon>Bacillati</taxon>
        <taxon>Actinomycetota</taxon>
        <taxon>Actinomycetes</taxon>
        <taxon>Streptosporangiales</taxon>
        <taxon>Streptosporangiaceae</taxon>
        <taxon>Microbispora</taxon>
    </lineage>
</organism>
<evidence type="ECO:0000313" key="1">
    <source>
        <dbReference type="EMBL" id="MBD3147337.1"/>
    </source>
</evidence>
<comment type="caution">
    <text evidence="1">The sequence shown here is derived from an EMBL/GenBank/DDBJ whole genome shotgun (WGS) entry which is preliminary data.</text>
</comment>
<evidence type="ECO:0000313" key="2">
    <source>
        <dbReference type="Proteomes" id="UP000653231"/>
    </source>
</evidence>
<name>A0ABR8L8U3_9ACTN</name>
<protein>
    <submittedName>
        <fullName evidence="1">DUF4442 domain-containing protein</fullName>
    </submittedName>
</protein>
<dbReference type="Gene3D" id="3.10.129.10">
    <property type="entry name" value="Hotdog Thioesterase"/>
    <property type="match status" value="1"/>
</dbReference>
<dbReference type="Proteomes" id="UP000653231">
    <property type="component" value="Unassembled WGS sequence"/>
</dbReference>